<keyword evidence="7" id="KW-0539">Nucleus</keyword>
<evidence type="ECO:0000256" key="4">
    <source>
        <dbReference type="ARBA" id="ARBA00022722"/>
    </source>
</evidence>
<organism evidence="9 10">
    <name type="scientific">Cyprinus carpio</name>
    <name type="common">Common carp</name>
    <dbReference type="NCBI Taxonomy" id="7962"/>
    <lineage>
        <taxon>Eukaryota</taxon>
        <taxon>Metazoa</taxon>
        <taxon>Chordata</taxon>
        <taxon>Craniata</taxon>
        <taxon>Vertebrata</taxon>
        <taxon>Euteleostomi</taxon>
        <taxon>Actinopterygii</taxon>
        <taxon>Neopterygii</taxon>
        <taxon>Teleostei</taxon>
        <taxon>Ostariophysi</taxon>
        <taxon>Cypriniformes</taxon>
        <taxon>Cyprinidae</taxon>
        <taxon>Cyprininae</taxon>
        <taxon>Cyprinus</taxon>
    </lineage>
</organism>
<keyword evidence="4" id="KW-0540">Nuclease</keyword>
<dbReference type="GO" id="GO:0016787">
    <property type="term" value="F:hydrolase activity"/>
    <property type="evidence" value="ECO:0007669"/>
    <property type="project" value="UniProtKB-KW"/>
</dbReference>
<dbReference type="Pfam" id="PF13359">
    <property type="entry name" value="DDE_Tnp_4"/>
    <property type="match status" value="1"/>
</dbReference>
<keyword evidence="5" id="KW-0479">Metal-binding</keyword>
<dbReference type="GO" id="GO:0005634">
    <property type="term" value="C:nucleus"/>
    <property type="evidence" value="ECO:0007669"/>
    <property type="project" value="UniProtKB-SubCell"/>
</dbReference>
<name>A0A8C1URV7_CYPCA</name>
<feature type="domain" description="DDE Tnp4" evidence="8">
    <location>
        <begin position="220"/>
        <end position="287"/>
    </location>
</feature>
<proteinExistence type="inferred from homology"/>
<dbReference type="GO" id="GO:0046872">
    <property type="term" value="F:metal ion binding"/>
    <property type="evidence" value="ECO:0007669"/>
    <property type="project" value="UniProtKB-KW"/>
</dbReference>
<comment type="cofactor">
    <cofactor evidence="1">
        <name>a divalent metal cation</name>
        <dbReference type="ChEBI" id="CHEBI:60240"/>
    </cofactor>
</comment>
<evidence type="ECO:0000256" key="3">
    <source>
        <dbReference type="ARBA" id="ARBA00006958"/>
    </source>
</evidence>
<comment type="similarity">
    <text evidence="3">Belongs to the HARBI1 family.</text>
</comment>
<sequence>MDVDDLLLLYVSQKYQKRKKNRCCWVHEILQRREELGESHTLIRELSSFEDKFYSYFCMSQYHFQGILHIVKEDISKSQTNFRNPISARDRLAVCLRYLATGDSYRKVYLNYHLGKSTVATIIPEVCDTIWKKLQPLYMPIPSTDDWRKIADGFQERWQFPNCTGALDGKHVVIQAPSNSGSTFYNYKGGFSIVLMALVDHKYVMGASLLLPGFSQPIPHVIVADEAFPRHRILSRRIHNFRLSRARRVVENSFGILASKWEVYQRRIKLQPQNVDRVIKATCVLHNYIIKTTDPTQHGTTKNQTPECMAESSTSGAIQNLQQCGNHPSREAFLIREAYKDYFMSTSGAAYHNKLP</sequence>
<reference evidence="9" key="1">
    <citation type="submission" date="2025-08" db="UniProtKB">
        <authorList>
            <consortium name="Ensembl"/>
        </authorList>
    </citation>
    <scope>IDENTIFICATION</scope>
</reference>
<protein>
    <recommendedName>
        <fullName evidence="8">DDE Tnp4 domain-containing protein</fullName>
    </recommendedName>
</protein>
<evidence type="ECO:0000313" key="10">
    <source>
        <dbReference type="Proteomes" id="UP000694700"/>
    </source>
</evidence>
<dbReference type="Proteomes" id="UP000694700">
    <property type="component" value="Unplaced"/>
</dbReference>
<keyword evidence="6" id="KW-0378">Hydrolase</keyword>
<dbReference type="Ensembl" id="ENSCCRT00015042519.1">
    <property type="protein sequence ID" value="ENSCCRP00015041118.1"/>
    <property type="gene ID" value="ENSCCRG00015017087.1"/>
</dbReference>
<dbReference type="AlphaFoldDB" id="A0A8C1URV7"/>
<dbReference type="GO" id="GO:0004518">
    <property type="term" value="F:nuclease activity"/>
    <property type="evidence" value="ECO:0007669"/>
    <property type="project" value="UniProtKB-KW"/>
</dbReference>
<evidence type="ECO:0000256" key="2">
    <source>
        <dbReference type="ARBA" id="ARBA00004123"/>
    </source>
</evidence>
<accession>A0A8C1URV7</accession>
<dbReference type="InterPro" id="IPR045249">
    <property type="entry name" value="HARBI1-like"/>
</dbReference>
<comment type="subcellular location">
    <subcellularLocation>
        <location evidence="2">Nucleus</location>
    </subcellularLocation>
</comment>
<evidence type="ECO:0000313" key="9">
    <source>
        <dbReference type="Ensembl" id="ENSCCRP00015041118.1"/>
    </source>
</evidence>
<evidence type="ECO:0000259" key="8">
    <source>
        <dbReference type="Pfam" id="PF13359"/>
    </source>
</evidence>
<dbReference type="PANTHER" id="PTHR22930">
    <property type="match status" value="1"/>
</dbReference>
<evidence type="ECO:0000256" key="1">
    <source>
        <dbReference type="ARBA" id="ARBA00001968"/>
    </source>
</evidence>
<evidence type="ECO:0000256" key="5">
    <source>
        <dbReference type="ARBA" id="ARBA00022723"/>
    </source>
</evidence>
<dbReference type="InterPro" id="IPR027806">
    <property type="entry name" value="HARBI1_dom"/>
</dbReference>
<evidence type="ECO:0000256" key="7">
    <source>
        <dbReference type="ARBA" id="ARBA00023242"/>
    </source>
</evidence>
<dbReference type="PANTHER" id="PTHR22930:SF269">
    <property type="entry name" value="NUCLEASE HARBI1-LIKE PROTEIN"/>
    <property type="match status" value="1"/>
</dbReference>
<evidence type="ECO:0000256" key="6">
    <source>
        <dbReference type="ARBA" id="ARBA00022801"/>
    </source>
</evidence>